<dbReference type="EMBL" id="NRRU01000099">
    <property type="protein sequence ID" value="MBK1715138.1"/>
    <property type="molecule type" value="Genomic_DNA"/>
</dbReference>
<dbReference type="PANTHER" id="PTHR22855">
    <property type="entry name" value="ACETYL, PROPIONYL, PYRUVATE, AND GLUTACONYL CARBOXYLASE-RELATED"/>
    <property type="match status" value="1"/>
</dbReference>
<dbReference type="Proteomes" id="UP001041814">
    <property type="component" value="Unassembled WGS sequence"/>
</dbReference>
<evidence type="ECO:0000259" key="1">
    <source>
        <dbReference type="PROSITE" id="PS50980"/>
    </source>
</evidence>
<feature type="domain" description="CoA carboxyltransferase C-terminal" evidence="2">
    <location>
        <begin position="279"/>
        <end position="528"/>
    </location>
</feature>
<keyword evidence="4" id="KW-1185">Reference proteome</keyword>
<dbReference type="InterPro" id="IPR034733">
    <property type="entry name" value="AcCoA_carboxyl_beta"/>
</dbReference>
<dbReference type="PANTHER" id="PTHR22855:SF46">
    <property type="entry name" value="METHYLCROTONOYL-COA CARBOXYLASE"/>
    <property type="match status" value="1"/>
</dbReference>
<evidence type="ECO:0000313" key="3">
    <source>
        <dbReference type="EMBL" id="MBK1715138.1"/>
    </source>
</evidence>
<organism evidence="3 4">
    <name type="scientific">Rubrivivax gelatinosus</name>
    <name type="common">Rhodocyclus gelatinosus</name>
    <name type="synonym">Rhodopseudomonas gelatinosa</name>
    <dbReference type="NCBI Taxonomy" id="28068"/>
    <lineage>
        <taxon>Bacteria</taxon>
        <taxon>Pseudomonadati</taxon>
        <taxon>Pseudomonadota</taxon>
        <taxon>Betaproteobacteria</taxon>
        <taxon>Burkholderiales</taxon>
        <taxon>Sphaerotilaceae</taxon>
        <taxon>Rubrivivax</taxon>
    </lineage>
</organism>
<evidence type="ECO:0000313" key="4">
    <source>
        <dbReference type="Proteomes" id="UP001041814"/>
    </source>
</evidence>
<dbReference type="InterPro" id="IPR045190">
    <property type="entry name" value="MCCB/AccD1-like"/>
</dbReference>
<gene>
    <name evidence="3" type="ORF">CKO43_20470</name>
</gene>
<dbReference type="InterPro" id="IPR011763">
    <property type="entry name" value="COA_CT_C"/>
</dbReference>
<dbReference type="RefSeq" id="WP_200379802.1">
    <property type="nucleotide sequence ID" value="NZ_NRRU01000099.1"/>
</dbReference>
<dbReference type="SUPFAM" id="SSF52096">
    <property type="entry name" value="ClpP/crotonase"/>
    <property type="match status" value="2"/>
</dbReference>
<protein>
    <submittedName>
        <fullName evidence="3">Acetyl-CoA carboxylase carboxyltransferase subunit</fullName>
    </submittedName>
</protein>
<sequence length="536" mass="56648">MPALASRLDPRSAAFATNAARMHERLAEVRALEAKVVAESASKAEKFAARGQLLPRERVARLLDRGSDFLELSPLAGLGMHDDDGRKSVLGGGSIVGIGIVAGRRVMVSASDSAVKGGTVAPMGLKKALRAQELARENKLPLVALVESGGANLMYQAEIFVDGGRSFANQARLSAAGIPQIAVVHGSSTAGGAYLPGLSDYVVLVRGRSSIYLAGPPLVKAAIGEDATDEELGGAELHAQVTGLGEYLAEDDAHAIQITRELLGRLPWDTVGTPAAAPEPLYPAEELMGVVPADERTPYDVREVLARIVDGSEFLEFKAGYAPDTVCGHARLMGHEVGLIGNNGPIQPAGSTKAAQFMQLCDQSGTPLVFLQNTTGYMVGREAERAGAIKHGSKMIQAVANVRVPKFTVVLGGSYGAGNYGMCGRGFDPRFIFAWPSARTAVMGGAQAAQVMDLLNRQKLERMGLPADEAALAAMSDALRRRLDAESTALFGTARLWDDGIVDPRDTRRLLGLCLSIAEEAGRRPLRPNSYGVARF</sequence>
<name>A0ABS1E0A4_RUBGE</name>
<dbReference type="InterPro" id="IPR011762">
    <property type="entry name" value="COA_CT_N"/>
</dbReference>
<feature type="domain" description="CoA carboxyltransferase C-terminal" evidence="2">
    <location>
        <begin position="39"/>
        <end position="283"/>
    </location>
</feature>
<dbReference type="Pfam" id="PF01039">
    <property type="entry name" value="Carboxyl_trans"/>
    <property type="match status" value="1"/>
</dbReference>
<comment type="caution">
    <text evidence="3">The sequence shown here is derived from an EMBL/GenBank/DDBJ whole genome shotgun (WGS) entry which is preliminary data.</text>
</comment>
<dbReference type="PROSITE" id="PS50980">
    <property type="entry name" value="COA_CT_NTER"/>
    <property type="match status" value="1"/>
</dbReference>
<dbReference type="PROSITE" id="PS50989">
    <property type="entry name" value="COA_CT_CTER"/>
    <property type="match status" value="2"/>
</dbReference>
<dbReference type="InterPro" id="IPR029045">
    <property type="entry name" value="ClpP/crotonase-like_dom_sf"/>
</dbReference>
<dbReference type="Gene3D" id="3.90.226.10">
    <property type="entry name" value="2-enoyl-CoA Hydratase, Chain A, domain 1"/>
    <property type="match status" value="2"/>
</dbReference>
<accession>A0ABS1E0A4</accession>
<proteinExistence type="predicted"/>
<reference evidence="3" key="1">
    <citation type="submission" date="2017-08" db="EMBL/GenBank/DDBJ databases">
        <authorList>
            <person name="Imhoff J.F."/>
            <person name="Rahn T."/>
            <person name="Kuenzel S."/>
            <person name="Neulinger S.C."/>
        </authorList>
    </citation>
    <scope>NUCLEOTIDE SEQUENCE</scope>
    <source>
        <strain evidence="3">IM 151</strain>
    </source>
</reference>
<evidence type="ECO:0000259" key="2">
    <source>
        <dbReference type="PROSITE" id="PS50989"/>
    </source>
</evidence>
<feature type="domain" description="CoA carboxyltransferase N-terminal" evidence="1">
    <location>
        <begin position="22"/>
        <end position="278"/>
    </location>
</feature>
<reference evidence="3" key="2">
    <citation type="journal article" date="2020" name="Microorganisms">
        <title>Osmotic Adaptation and Compatible Solute Biosynthesis of Phototrophic Bacteria as Revealed from Genome Analyses.</title>
        <authorList>
            <person name="Imhoff J.F."/>
            <person name="Rahn T."/>
            <person name="Kunzel S."/>
            <person name="Keller A."/>
            <person name="Neulinger S.C."/>
        </authorList>
    </citation>
    <scope>NUCLEOTIDE SEQUENCE</scope>
    <source>
        <strain evidence="3">IM 151</strain>
    </source>
</reference>